<protein>
    <submittedName>
        <fullName evidence="4">Putative thiol peroxidase</fullName>
        <ecNumber evidence="4">1.11.1.-</ecNumber>
    </submittedName>
</protein>
<dbReference type="GO" id="GO:0008379">
    <property type="term" value="F:thioredoxin peroxidase activity"/>
    <property type="evidence" value="ECO:0007669"/>
    <property type="project" value="InterPro"/>
</dbReference>
<gene>
    <name evidence="4" type="primary">tpx</name>
    <name evidence="4" type="ORF">Lspi_0471</name>
</gene>
<keyword evidence="4" id="KW-0575">Peroxidase</keyword>
<organism evidence="4 5">
    <name type="scientific">Legionella spiritensis</name>
    <dbReference type="NCBI Taxonomy" id="452"/>
    <lineage>
        <taxon>Bacteria</taxon>
        <taxon>Pseudomonadati</taxon>
        <taxon>Pseudomonadota</taxon>
        <taxon>Gammaproteobacteria</taxon>
        <taxon>Legionellales</taxon>
        <taxon>Legionellaceae</taxon>
        <taxon>Legionella</taxon>
    </lineage>
</organism>
<dbReference type="EC" id="1.11.1.-" evidence="4"/>
<feature type="domain" description="Thioredoxin" evidence="3">
    <location>
        <begin position="18"/>
        <end position="167"/>
    </location>
</feature>
<proteinExistence type="predicted"/>
<comment type="caution">
    <text evidence="4">The sequence shown here is derived from an EMBL/GenBank/DDBJ whole genome shotgun (WGS) entry which is preliminary data.</text>
</comment>
<dbReference type="Gene3D" id="3.40.30.10">
    <property type="entry name" value="Glutaredoxin"/>
    <property type="match status" value="1"/>
</dbReference>
<dbReference type="PANTHER" id="PTHR43110">
    <property type="entry name" value="THIOL PEROXIDASE"/>
    <property type="match status" value="1"/>
</dbReference>
<name>A0A0W0Z9M6_LEGSP</name>
<dbReference type="PROSITE" id="PS51352">
    <property type="entry name" value="THIOREDOXIN_2"/>
    <property type="match status" value="1"/>
</dbReference>
<sequence>MSEIKCNDTIMHTYGELPELNQPAPDFVLTDINLEARSLAIDYAAKPVLINVYPSLDTSVCFASVEKFHQELKGKDIVILGVSMDTPFALKRISNKLGYENIHLLSDIKNRYFGASYGVTIADGPLGGFLARAVFLLDKNHILIHRELVEDIANPPDYEAILAKAHQSFGD</sequence>
<dbReference type="Pfam" id="PF08534">
    <property type="entry name" value="Redoxin"/>
    <property type="match status" value="1"/>
</dbReference>
<keyword evidence="2" id="KW-0676">Redox-active center</keyword>
<dbReference type="PATRIC" id="fig|452.5.peg.512"/>
<evidence type="ECO:0000259" key="3">
    <source>
        <dbReference type="PROSITE" id="PS51352"/>
    </source>
</evidence>
<evidence type="ECO:0000313" key="5">
    <source>
        <dbReference type="Proteomes" id="UP000054877"/>
    </source>
</evidence>
<dbReference type="CDD" id="cd03014">
    <property type="entry name" value="PRX_Atyp2cys"/>
    <property type="match status" value="1"/>
</dbReference>
<keyword evidence="4" id="KW-0560">Oxidoreductase</keyword>
<evidence type="ECO:0000256" key="1">
    <source>
        <dbReference type="ARBA" id="ARBA00023157"/>
    </source>
</evidence>
<dbReference type="PANTHER" id="PTHR43110:SF1">
    <property type="entry name" value="THIOL PEROXIDASE"/>
    <property type="match status" value="1"/>
</dbReference>
<dbReference type="NCBIfam" id="NF001808">
    <property type="entry name" value="PRK00522.1"/>
    <property type="match status" value="1"/>
</dbReference>
<dbReference type="STRING" id="452.Lspi_0471"/>
<dbReference type="InterPro" id="IPR002065">
    <property type="entry name" value="TPX"/>
</dbReference>
<accession>A0A0W0Z9M6</accession>
<dbReference type="AlphaFoldDB" id="A0A0W0Z9M6"/>
<dbReference type="InterPro" id="IPR013766">
    <property type="entry name" value="Thioredoxin_domain"/>
</dbReference>
<dbReference type="InterPro" id="IPR050455">
    <property type="entry name" value="Tpx_Peroxidase_subfamily"/>
</dbReference>
<dbReference type="SUPFAM" id="SSF52833">
    <property type="entry name" value="Thioredoxin-like"/>
    <property type="match status" value="1"/>
</dbReference>
<dbReference type="InterPro" id="IPR013740">
    <property type="entry name" value="Redoxin"/>
</dbReference>
<dbReference type="InterPro" id="IPR036249">
    <property type="entry name" value="Thioredoxin-like_sf"/>
</dbReference>
<keyword evidence="5" id="KW-1185">Reference proteome</keyword>
<reference evidence="4 5" key="1">
    <citation type="submission" date="2015-11" db="EMBL/GenBank/DDBJ databases">
        <title>Genomic analysis of 38 Legionella species identifies large and diverse effector repertoires.</title>
        <authorList>
            <person name="Burstein D."/>
            <person name="Amaro F."/>
            <person name="Zusman T."/>
            <person name="Lifshitz Z."/>
            <person name="Cohen O."/>
            <person name="Gilbert J.A."/>
            <person name="Pupko T."/>
            <person name="Shuman H.A."/>
            <person name="Segal G."/>
        </authorList>
    </citation>
    <scope>NUCLEOTIDE SEQUENCE [LARGE SCALE GENOMIC DNA]</scope>
    <source>
        <strain evidence="4 5">Mt.St.Helens-9</strain>
    </source>
</reference>
<dbReference type="EMBL" id="LNYX01000005">
    <property type="protein sequence ID" value="KTD65759.1"/>
    <property type="molecule type" value="Genomic_DNA"/>
</dbReference>
<dbReference type="Proteomes" id="UP000054877">
    <property type="component" value="Unassembled WGS sequence"/>
</dbReference>
<evidence type="ECO:0000256" key="2">
    <source>
        <dbReference type="ARBA" id="ARBA00023284"/>
    </source>
</evidence>
<evidence type="ECO:0000313" key="4">
    <source>
        <dbReference type="EMBL" id="KTD65759.1"/>
    </source>
</evidence>
<keyword evidence="1" id="KW-1015">Disulfide bond</keyword>